<dbReference type="EMBL" id="FP565176">
    <property type="protein sequence ID" value="CBA16927.1"/>
    <property type="molecule type" value="Genomic_DNA"/>
</dbReference>
<name>D2U9I6_XANAP</name>
<dbReference type="InterPro" id="IPR051202">
    <property type="entry name" value="Peptidase_C40"/>
</dbReference>
<dbReference type="InterPro" id="IPR038765">
    <property type="entry name" value="Papain-like_cys_pep_sf"/>
</dbReference>
<dbReference type="OrthoDB" id="9807055at2"/>
<dbReference type="AlphaFoldDB" id="D2U9I6"/>
<comment type="similarity">
    <text evidence="1">Belongs to the peptidase C40 family.</text>
</comment>
<sequence>MTTEAQTCTGKTAVPHRTAFRLFCTASLCLTALPALAQPPSADTVVREAIAPFAPNPITPSTVPTAVPVAGNVHTLTTTSPSAKPTPTVAPQAAPPARSKADIAATATLAALLPHLAGNDTIPLMDRSAMFAGDISRLLANYDISQPTLHEGVVPGGDKVQSVLKRAMALLGTPYRWGGEDTEGFDCSGLIGYVFRTALGIELPRVSREMAHEANAELIKDRDALAPGDLVFFGHKGRVDHVGLYVGEGRFLHAPSRGKDVRVDTLTSGYWSAKFLQARRVAM</sequence>
<accession>D2U9I6</accession>
<evidence type="ECO:0000313" key="7">
    <source>
        <dbReference type="EMBL" id="CBA16927.1"/>
    </source>
</evidence>
<feature type="chain" id="PRO_5003037465" description="NlpC/P60 domain-containing protein" evidence="5">
    <location>
        <begin position="38"/>
        <end position="283"/>
    </location>
</feature>
<evidence type="ECO:0000256" key="1">
    <source>
        <dbReference type="ARBA" id="ARBA00007074"/>
    </source>
</evidence>
<dbReference type="GeneID" id="57877752"/>
<dbReference type="Gene3D" id="3.90.1720.10">
    <property type="entry name" value="endopeptidase domain like (from Nostoc punctiforme)"/>
    <property type="match status" value="1"/>
</dbReference>
<dbReference type="STRING" id="380358.XALC_2448"/>
<evidence type="ECO:0000313" key="8">
    <source>
        <dbReference type="Proteomes" id="UP000001890"/>
    </source>
</evidence>
<dbReference type="GO" id="GO:0006508">
    <property type="term" value="P:proteolysis"/>
    <property type="evidence" value="ECO:0007669"/>
    <property type="project" value="UniProtKB-KW"/>
</dbReference>
<proteinExistence type="inferred from homology"/>
<dbReference type="PROSITE" id="PS51935">
    <property type="entry name" value="NLPC_P60"/>
    <property type="match status" value="1"/>
</dbReference>
<organism evidence="7 8">
    <name type="scientific">Xanthomonas albilineans (strain GPE PC73 / CFBP 7063)</name>
    <dbReference type="NCBI Taxonomy" id="380358"/>
    <lineage>
        <taxon>Bacteria</taxon>
        <taxon>Pseudomonadati</taxon>
        <taxon>Pseudomonadota</taxon>
        <taxon>Gammaproteobacteria</taxon>
        <taxon>Lysobacterales</taxon>
        <taxon>Lysobacteraceae</taxon>
        <taxon>Xanthomonas</taxon>
    </lineage>
</organism>
<evidence type="ECO:0000256" key="4">
    <source>
        <dbReference type="ARBA" id="ARBA00022807"/>
    </source>
</evidence>
<dbReference type="RefSeq" id="WP_012916922.1">
    <property type="nucleotide sequence ID" value="NC_013722.1"/>
</dbReference>
<dbReference type="eggNOG" id="COG0791">
    <property type="taxonomic scope" value="Bacteria"/>
</dbReference>
<dbReference type="GO" id="GO:0008234">
    <property type="term" value="F:cysteine-type peptidase activity"/>
    <property type="evidence" value="ECO:0007669"/>
    <property type="project" value="UniProtKB-KW"/>
</dbReference>
<evidence type="ECO:0000256" key="2">
    <source>
        <dbReference type="ARBA" id="ARBA00022670"/>
    </source>
</evidence>
<dbReference type="SUPFAM" id="SSF54001">
    <property type="entry name" value="Cysteine proteinases"/>
    <property type="match status" value="1"/>
</dbReference>
<dbReference type="PANTHER" id="PTHR47053:SF1">
    <property type="entry name" value="MUREIN DD-ENDOPEPTIDASE MEPH-RELATED"/>
    <property type="match status" value="1"/>
</dbReference>
<dbReference type="MEROPS" id="C40.006"/>
<keyword evidence="2" id="KW-0645">Protease</keyword>
<protein>
    <recommendedName>
        <fullName evidence="6">NlpC/P60 domain-containing protein</fullName>
    </recommendedName>
</protein>
<gene>
    <name evidence="7" type="ordered locus">XALc_2448</name>
</gene>
<dbReference type="Pfam" id="PF00877">
    <property type="entry name" value="NLPC_P60"/>
    <property type="match status" value="1"/>
</dbReference>
<feature type="signal peptide" evidence="5">
    <location>
        <begin position="1"/>
        <end position="37"/>
    </location>
</feature>
<keyword evidence="3" id="KW-0378">Hydrolase</keyword>
<evidence type="ECO:0000256" key="5">
    <source>
        <dbReference type="SAM" id="SignalP"/>
    </source>
</evidence>
<dbReference type="InterPro" id="IPR000064">
    <property type="entry name" value="NLP_P60_dom"/>
</dbReference>
<keyword evidence="5" id="KW-0732">Signal</keyword>
<dbReference type="PATRIC" id="fig|29447.3.peg.2400"/>
<keyword evidence="8" id="KW-1185">Reference proteome</keyword>
<dbReference type="PANTHER" id="PTHR47053">
    <property type="entry name" value="MUREIN DD-ENDOPEPTIDASE MEPH-RELATED"/>
    <property type="match status" value="1"/>
</dbReference>
<reference evidence="7 8" key="1">
    <citation type="journal article" date="2009" name="BMC Genomics">
        <title>The complete genome sequence of Xanthomonas albilineans provides new insights into the reductive genome evolution of the xylem-limited Xanthomonadaceae.</title>
        <authorList>
            <person name="Pieretti I."/>
            <person name="Royer M."/>
            <person name="Barbe V."/>
            <person name="Carrere S."/>
            <person name="Koebnik R."/>
            <person name="Cociancich S."/>
            <person name="Couloux A."/>
            <person name="Darrasse A."/>
            <person name="Gouzy J."/>
            <person name="Jacques M.A."/>
            <person name="Lauber E."/>
            <person name="Manceau C."/>
            <person name="Mangenot S."/>
            <person name="Poussier S."/>
            <person name="Segurens B."/>
            <person name="Szurek B."/>
            <person name="Verdier V."/>
            <person name="Arlat M."/>
            <person name="Rott P."/>
        </authorList>
    </citation>
    <scope>NUCLEOTIDE SEQUENCE [LARGE SCALE GENOMIC DNA]</scope>
    <source>
        <strain evidence="8">GPE PC73 / CFBP 7063</strain>
    </source>
</reference>
<dbReference type="KEGG" id="xal:XALC_2448"/>
<evidence type="ECO:0000259" key="6">
    <source>
        <dbReference type="PROSITE" id="PS51935"/>
    </source>
</evidence>
<evidence type="ECO:0000256" key="3">
    <source>
        <dbReference type="ARBA" id="ARBA00022801"/>
    </source>
</evidence>
<feature type="domain" description="NlpC/P60" evidence="6">
    <location>
        <begin position="157"/>
        <end position="282"/>
    </location>
</feature>
<keyword evidence="4" id="KW-0788">Thiol protease</keyword>
<dbReference type="Proteomes" id="UP000001890">
    <property type="component" value="Chromosome"/>
</dbReference>